<feature type="non-terminal residue" evidence="4">
    <location>
        <position position="1"/>
    </location>
</feature>
<evidence type="ECO:0000313" key="4">
    <source>
        <dbReference type="EMBL" id="KAJ4430592.1"/>
    </source>
</evidence>
<keyword evidence="2" id="KW-1133">Transmembrane helix</keyword>
<evidence type="ECO:0000256" key="1">
    <source>
        <dbReference type="SAM" id="MobiDB-lite"/>
    </source>
</evidence>
<feature type="region of interest" description="Disordered" evidence="1">
    <location>
        <begin position="248"/>
        <end position="287"/>
    </location>
</feature>
<dbReference type="InterPro" id="IPR049012">
    <property type="entry name" value="Mutator_transp_dom"/>
</dbReference>
<name>A0ABQ8S9H1_PERAM</name>
<keyword evidence="5" id="KW-1185">Reference proteome</keyword>
<comment type="caution">
    <text evidence="4">The sequence shown here is derived from an EMBL/GenBank/DDBJ whole genome shotgun (WGS) entry which is preliminary data.</text>
</comment>
<proteinExistence type="predicted"/>
<dbReference type="Proteomes" id="UP001148838">
    <property type="component" value="Unassembled WGS sequence"/>
</dbReference>
<evidence type="ECO:0000313" key="5">
    <source>
        <dbReference type="Proteomes" id="UP001148838"/>
    </source>
</evidence>
<evidence type="ECO:0000259" key="3">
    <source>
        <dbReference type="Pfam" id="PF20700"/>
    </source>
</evidence>
<dbReference type="EMBL" id="JAJSOF020000031">
    <property type="protein sequence ID" value="KAJ4430592.1"/>
    <property type="molecule type" value="Genomic_DNA"/>
</dbReference>
<feature type="domain" description="Mutator-like transposase" evidence="3">
    <location>
        <begin position="43"/>
        <end position="184"/>
    </location>
</feature>
<feature type="compositionally biased region" description="Basic residues" evidence="1">
    <location>
        <begin position="256"/>
        <end position="267"/>
    </location>
</feature>
<gene>
    <name evidence="4" type="ORF">ANN_19180</name>
</gene>
<reference evidence="4 5" key="1">
    <citation type="journal article" date="2022" name="Allergy">
        <title>Genome assembly and annotation of Periplaneta americana reveal a comprehensive cockroach allergen profile.</title>
        <authorList>
            <person name="Wang L."/>
            <person name="Xiong Q."/>
            <person name="Saelim N."/>
            <person name="Wang L."/>
            <person name="Nong W."/>
            <person name="Wan A.T."/>
            <person name="Shi M."/>
            <person name="Liu X."/>
            <person name="Cao Q."/>
            <person name="Hui J.H.L."/>
            <person name="Sookrung N."/>
            <person name="Leung T.F."/>
            <person name="Tungtrongchitr A."/>
            <person name="Tsui S.K.W."/>
        </authorList>
    </citation>
    <scope>NUCLEOTIDE SEQUENCE [LARGE SCALE GENOMIC DNA]</scope>
    <source>
        <strain evidence="4">PWHHKU_190912</strain>
    </source>
</reference>
<evidence type="ECO:0000256" key="2">
    <source>
        <dbReference type="SAM" id="Phobius"/>
    </source>
</evidence>
<protein>
    <recommendedName>
        <fullName evidence="3">Mutator-like transposase domain-containing protein</fullName>
    </recommendedName>
</protein>
<accession>A0ABQ8S9H1</accession>
<keyword evidence="2" id="KW-0812">Transmembrane</keyword>
<keyword evidence="2" id="KW-0472">Membrane</keyword>
<dbReference type="Pfam" id="PF20700">
    <property type="entry name" value="Mutator"/>
    <property type="match status" value="1"/>
</dbReference>
<feature type="transmembrane region" description="Helical" evidence="2">
    <location>
        <begin position="20"/>
        <end position="43"/>
    </location>
</feature>
<feature type="compositionally biased region" description="Basic and acidic residues" evidence="1">
    <location>
        <begin position="271"/>
        <end position="280"/>
    </location>
</feature>
<organism evidence="4 5">
    <name type="scientific">Periplaneta americana</name>
    <name type="common">American cockroach</name>
    <name type="synonym">Blatta americana</name>
    <dbReference type="NCBI Taxonomy" id="6978"/>
    <lineage>
        <taxon>Eukaryota</taxon>
        <taxon>Metazoa</taxon>
        <taxon>Ecdysozoa</taxon>
        <taxon>Arthropoda</taxon>
        <taxon>Hexapoda</taxon>
        <taxon>Insecta</taxon>
        <taxon>Pterygota</taxon>
        <taxon>Neoptera</taxon>
        <taxon>Polyneoptera</taxon>
        <taxon>Dictyoptera</taxon>
        <taxon>Blattodea</taxon>
        <taxon>Blattoidea</taxon>
        <taxon>Blattidae</taxon>
        <taxon>Blattinae</taxon>
        <taxon>Periplaneta</taxon>
    </lineage>
</organism>
<feature type="transmembrane region" description="Helical" evidence="2">
    <location>
        <begin position="55"/>
        <end position="77"/>
    </location>
</feature>
<sequence length="330" mass="37951">LAEPPAWLSRLRRLPVGLKLRSGVGSIAAWADYLVEFFLRFFVSYDGTWMKREHTYLYGISIVIDVLTGLIIEYYILSRYCGVCAQQRKRIAIESEEFKLWRKNHKEEGKCDINFYESSNAMEVEAAKRIWQRSVDLCKMRYTSLLSDGDAKTYKSLQELSVYGEEVNNEKEECLNHVAKRSTQCGMEEGPKENFVSKKKLEIAVTSAVSEFNIECTASISLQDAVTGMKTSPAAYKTGHMRDRHRLQQGAASSKKTFKSSQRKLRLSKSVTEERTKKQEGPTYEPGGFKVFTEMRKIGRSRKRWNAEIITVMKNLELQDENLETDKNDV</sequence>